<dbReference type="Proteomes" id="UP000248790">
    <property type="component" value="Unassembled WGS sequence"/>
</dbReference>
<dbReference type="AlphaFoldDB" id="A0A327WRQ2"/>
<gene>
    <name evidence="1" type="ORF">LX87_04219</name>
</gene>
<dbReference type="RefSeq" id="WP_146624520.1">
    <property type="nucleotide sequence ID" value="NZ_QLMC01000005.1"/>
</dbReference>
<reference evidence="1 2" key="1">
    <citation type="submission" date="2018-06" db="EMBL/GenBank/DDBJ databases">
        <title>Genomic Encyclopedia of Archaeal and Bacterial Type Strains, Phase II (KMG-II): from individual species to whole genera.</title>
        <authorList>
            <person name="Goeker M."/>
        </authorList>
    </citation>
    <scope>NUCLEOTIDE SEQUENCE [LARGE SCALE GENOMIC DNA]</scope>
    <source>
        <strain evidence="1 2">DSM 21851</strain>
    </source>
</reference>
<sequence length="277" mass="32430">MFASKEVLSLDEVYKAQNELNRIKQSLLREALFGEGKMPSEMVESRERLHNFLYFQLSMSARLIRVYDFVGQPFYRPSAELSAVEITREVDRLLLLLAQHGIEITISDPHANADDRKLYSFITEVVFPKEVRDIRLPGICYSIDYNYYCPDHTHACIFVVDELITGLFASDYKHFEVCLAEHFFINNDPREDLYTYVAAGFNAYKRYLKDYQLVGWTVESVDLDEAQRKGVVHLELHYGLERHSEPLISQKGQVVCYGQENNWWFIHRIDWPGLLLE</sequence>
<proteinExistence type="predicted"/>
<evidence type="ECO:0000313" key="1">
    <source>
        <dbReference type="EMBL" id="RAJ94333.1"/>
    </source>
</evidence>
<comment type="caution">
    <text evidence="1">The sequence shown here is derived from an EMBL/GenBank/DDBJ whole genome shotgun (WGS) entry which is preliminary data.</text>
</comment>
<evidence type="ECO:0000313" key="2">
    <source>
        <dbReference type="Proteomes" id="UP000248790"/>
    </source>
</evidence>
<name>A0A327WRQ2_LARAB</name>
<keyword evidence="2" id="KW-1185">Reference proteome</keyword>
<dbReference type="OrthoDB" id="928829at2"/>
<protein>
    <submittedName>
        <fullName evidence="1">Uncharacterized protein</fullName>
    </submittedName>
</protein>
<accession>A0A327WRQ2</accession>
<organism evidence="1 2">
    <name type="scientific">Larkinella arboricola</name>
    <dbReference type="NCBI Taxonomy" id="643671"/>
    <lineage>
        <taxon>Bacteria</taxon>
        <taxon>Pseudomonadati</taxon>
        <taxon>Bacteroidota</taxon>
        <taxon>Cytophagia</taxon>
        <taxon>Cytophagales</taxon>
        <taxon>Spirosomataceae</taxon>
        <taxon>Larkinella</taxon>
    </lineage>
</organism>
<dbReference type="EMBL" id="QLMC01000005">
    <property type="protein sequence ID" value="RAJ94333.1"/>
    <property type="molecule type" value="Genomic_DNA"/>
</dbReference>